<dbReference type="Proteomes" id="UP000053750">
    <property type="component" value="Unassembled WGS sequence"/>
</dbReference>
<proteinExistence type="predicted"/>
<dbReference type="AlphaFoldDB" id="A0A9W5RYG1"/>
<comment type="caution">
    <text evidence="1">The sequence shown here is derived from an EMBL/GenBank/DDBJ whole genome shotgun (WGS) entry which is preliminary data.</text>
</comment>
<dbReference type="RefSeq" id="WP_036584202.1">
    <property type="nucleotide sequence ID" value="NZ_KK082167.1"/>
</dbReference>
<dbReference type="InterPro" id="IPR027310">
    <property type="entry name" value="Profilin_CS"/>
</dbReference>
<gene>
    <name evidence="1" type="ORF">BG53_09710</name>
</gene>
<protein>
    <submittedName>
        <fullName evidence="1">Uncharacterized protein</fullName>
    </submittedName>
</protein>
<organism evidence="1 2">
    <name type="scientific">Paenibacillus darwinianus</name>
    <dbReference type="NCBI Taxonomy" id="1380763"/>
    <lineage>
        <taxon>Bacteria</taxon>
        <taxon>Bacillati</taxon>
        <taxon>Bacillota</taxon>
        <taxon>Bacilli</taxon>
        <taxon>Bacillales</taxon>
        <taxon>Paenibacillaceae</taxon>
        <taxon>Paenibacillus</taxon>
    </lineage>
</organism>
<evidence type="ECO:0000313" key="1">
    <source>
        <dbReference type="EMBL" id="EXX85008.1"/>
    </source>
</evidence>
<keyword evidence="2" id="KW-1185">Reference proteome</keyword>
<dbReference type="OrthoDB" id="2655672at2"/>
<sequence>MSAWQAYVEEKTKIDGLIAEGYFILGVTEGLDGDAVRFVRISGDYVGEMAELLLLTADARKYMGAVLIGQLRNAPVKVGPVVM</sequence>
<dbReference type="EMBL" id="JFHU01000249">
    <property type="protein sequence ID" value="EXX85008.1"/>
    <property type="molecule type" value="Genomic_DNA"/>
</dbReference>
<reference evidence="1 2" key="1">
    <citation type="submission" date="2014-02" db="EMBL/GenBank/DDBJ databases">
        <title>Genome sequence of Paenibacillus darwinianus reveals adaptive mechanisms for survival in Antarctic soils.</title>
        <authorList>
            <person name="Dsouza M."/>
            <person name="Taylor M.W."/>
            <person name="Turner S.J."/>
            <person name="Aislabie J."/>
        </authorList>
    </citation>
    <scope>NUCLEOTIDE SEQUENCE [LARGE SCALE GENOMIC DNA]</scope>
    <source>
        <strain evidence="1 2">CE1</strain>
    </source>
</reference>
<dbReference type="GO" id="GO:0003779">
    <property type="term" value="F:actin binding"/>
    <property type="evidence" value="ECO:0007669"/>
    <property type="project" value="InterPro"/>
</dbReference>
<accession>A0A9W5RYG1</accession>
<evidence type="ECO:0000313" key="2">
    <source>
        <dbReference type="Proteomes" id="UP000053750"/>
    </source>
</evidence>
<name>A0A9W5RYG1_9BACL</name>
<dbReference type="PROSITE" id="PS00414">
    <property type="entry name" value="PROFILIN"/>
    <property type="match status" value="1"/>
</dbReference>